<name>A0A923PLH5_9BACT</name>
<evidence type="ECO:0000313" key="1">
    <source>
        <dbReference type="EMBL" id="MBC6993408.1"/>
    </source>
</evidence>
<dbReference type="PANTHER" id="PTHR36529:SF1">
    <property type="entry name" value="GLYCOSYLTRANSFERASE"/>
    <property type="match status" value="1"/>
</dbReference>
<organism evidence="1 2">
    <name type="scientific">Neolewinella lacunae</name>
    <dbReference type="NCBI Taxonomy" id="1517758"/>
    <lineage>
        <taxon>Bacteria</taxon>
        <taxon>Pseudomonadati</taxon>
        <taxon>Bacteroidota</taxon>
        <taxon>Saprospiria</taxon>
        <taxon>Saprospirales</taxon>
        <taxon>Lewinellaceae</taxon>
        <taxon>Neolewinella</taxon>
    </lineage>
</organism>
<dbReference type="PANTHER" id="PTHR36529">
    <property type="entry name" value="SLL1095 PROTEIN"/>
    <property type="match status" value="1"/>
</dbReference>
<comment type="caution">
    <text evidence="1">The sequence shown here is derived from an EMBL/GenBank/DDBJ whole genome shotgun (WGS) entry which is preliminary data.</text>
</comment>
<evidence type="ECO:0000313" key="2">
    <source>
        <dbReference type="Proteomes" id="UP000650081"/>
    </source>
</evidence>
<accession>A0A923PLH5</accession>
<dbReference type="SUPFAM" id="SSF53448">
    <property type="entry name" value="Nucleotide-diphospho-sugar transferases"/>
    <property type="match status" value="1"/>
</dbReference>
<dbReference type="EMBL" id="JACSIT010000067">
    <property type="protein sequence ID" value="MBC6993408.1"/>
    <property type="molecule type" value="Genomic_DNA"/>
</dbReference>
<reference evidence="1" key="1">
    <citation type="submission" date="2020-08" db="EMBL/GenBank/DDBJ databases">
        <title>Lewinella bacteria from marine environments.</title>
        <authorList>
            <person name="Zhong Y."/>
        </authorList>
    </citation>
    <scope>NUCLEOTIDE SEQUENCE</scope>
    <source>
        <strain evidence="1">KCTC 42187</strain>
    </source>
</reference>
<dbReference type="AlphaFoldDB" id="A0A923PLH5"/>
<dbReference type="Proteomes" id="UP000650081">
    <property type="component" value="Unassembled WGS sequence"/>
</dbReference>
<dbReference type="Gene3D" id="3.90.550.10">
    <property type="entry name" value="Spore Coat Polysaccharide Biosynthesis Protein SpsA, Chain A"/>
    <property type="match status" value="1"/>
</dbReference>
<dbReference type="Pfam" id="PF09837">
    <property type="entry name" value="DUF2064"/>
    <property type="match status" value="1"/>
</dbReference>
<dbReference type="RefSeq" id="WP_187465520.1">
    <property type="nucleotide sequence ID" value="NZ_JACSIT010000067.1"/>
</dbReference>
<keyword evidence="2" id="KW-1185">Reference proteome</keyword>
<dbReference type="InterPro" id="IPR029044">
    <property type="entry name" value="Nucleotide-diphossugar_trans"/>
</dbReference>
<proteinExistence type="predicted"/>
<dbReference type="InterPro" id="IPR018641">
    <property type="entry name" value="Trfase_1_rSAM/seldom-assoc"/>
</dbReference>
<gene>
    <name evidence="1" type="ORF">H9S92_04495</name>
</gene>
<protein>
    <submittedName>
        <fullName evidence="1">DUF2064 domain-containing protein</fullName>
    </submittedName>
</protein>
<sequence>MITPARTAILLFSRTAEAEARAKRFGSDDPGGRQLAGQLIARAEATVAATGLPVFRSDEATQQGDGFGERLANAMASVYALGYDRLLVVGNDCPSLRPAHLRSAAQRLERGQNLLGPDRRGGVWLIGLQREDFNAAAFAGLRWETEGLYASLAAYCPEAALLPRLADINHLQDLRTGWHFLRRALAALLGLLTEQMPVFPAPTLRQAYARNGQLSGRAPPTGEG</sequence>